<evidence type="ECO:0000313" key="5">
    <source>
        <dbReference type="EMBL" id="CUV39471.1"/>
    </source>
</evidence>
<name>A0A0S4VY32_RALSL</name>
<keyword evidence="2" id="KW-0732">Signal</keyword>
<feature type="compositionally biased region" description="Basic and acidic residues" evidence="1">
    <location>
        <begin position="50"/>
        <end position="65"/>
    </location>
</feature>
<dbReference type="AlphaFoldDB" id="A0A0S4VY32"/>
<sequence length="80" mass="8213">MVRAQWMVACAVGLLCTVSMAAQAKGGNAGGGSAARISSRGLANTNGPDAADRDKGRARAADRAHQHGKSMQRKHAGKLK</sequence>
<reference evidence="5" key="1">
    <citation type="submission" date="2015-10" db="EMBL/GenBank/DDBJ databases">
        <authorList>
            <person name="Gilbert D.G."/>
        </authorList>
    </citation>
    <scope>NUCLEOTIDE SEQUENCE</scope>
    <source>
        <strain evidence="5">Phyl III-seqv23</strain>
    </source>
</reference>
<feature type="signal peptide" evidence="2">
    <location>
        <begin position="1"/>
        <end position="24"/>
    </location>
</feature>
<evidence type="ECO:0000256" key="2">
    <source>
        <dbReference type="SAM" id="SignalP"/>
    </source>
</evidence>
<evidence type="ECO:0000313" key="3">
    <source>
        <dbReference type="EMBL" id="CUV22618.1"/>
    </source>
</evidence>
<gene>
    <name evidence="6" type="ORF">RD1301_v1_3150005</name>
    <name evidence="3" type="ORF">RUN1744_v1_220041</name>
    <name evidence="4" type="ORF">TD1301_v1_970035</name>
    <name evidence="5" type="ORF">TF3108_v1_270134</name>
</gene>
<organism evidence="5">
    <name type="scientific">Ralstonia solanacearum</name>
    <name type="common">Pseudomonas solanacearum</name>
    <dbReference type="NCBI Taxonomy" id="305"/>
    <lineage>
        <taxon>Bacteria</taxon>
        <taxon>Pseudomonadati</taxon>
        <taxon>Pseudomonadota</taxon>
        <taxon>Betaproteobacteria</taxon>
        <taxon>Burkholderiales</taxon>
        <taxon>Burkholderiaceae</taxon>
        <taxon>Ralstonia</taxon>
        <taxon>Ralstonia solanacearum species complex</taxon>
    </lineage>
</organism>
<feature type="compositionally biased region" description="Low complexity" evidence="1">
    <location>
        <begin position="34"/>
        <end position="43"/>
    </location>
</feature>
<proteinExistence type="predicted"/>
<accession>A0A0S4VY32</accession>
<dbReference type="EMBL" id="LN899825">
    <property type="protein sequence ID" value="CUV34607.1"/>
    <property type="molecule type" value="Genomic_DNA"/>
</dbReference>
<dbReference type="EMBL" id="LN899826">
    <property type="protein sequence ID" value="CUV39471.1"/>
    <property type="molecule type" value="Genomic_DNA"/>
</dbReference>
<evidence type="ECO:0000313" key="4">
    <source>
        <dbReference type="EMBL" id="CUV34607.1"/>
    </source>
</evidence>
<dbReference type="EMBL" id="LN899822">
    <property type="protein sequence ID" value="CUV63139.1"/>
    <property type="molecule type" value="Genomic_DNA"/>
</dbReference>
<feature type="chain" id="PRO_5013467432" evidence="2">
    <location>
        <begin position="25"/>
        <end position="80"/>
    </location>
</feature>
<evidence type="ECO:0000313" key="6">
    <source>
        <dbReference type="EMBL" id="CUV63139.1"/>
    </source>
</evidence>
<evidence type="ECO:0000256" key="1">
    <source>
        <dbReference type="SAM" id="MobiDB-lite"/>
    </source>
</evidence>
<feature type="region of interest" description="Disordered" evidence="1">
    <location>
        <begin position="25"/>
        <end position="80"/>
    </location>
</feature>
<dbReference type="EMBL" id="LN899823">
    <property type="protein sequence ID" value="CUV22618.1"/>
    <property type="molecule type" value="Genomic_DNA"/>
</dbReference>
<feature type="compositionally biased region" description="Basic residues" evidence="1">
    <location>
        <begin position="66"/>
        <end position="80"/>
    </location>
</feature>
<protein>
    <submittedName>
        <fullName evidence="5">Signal peptide protein</fullName>
    </submittedName>
</protein>